<keyword evidence="2" id="KW-1185">Reference proteome</keyword>
<comment type="caution">
    <text evidence="1">The sequence shown here is derived from an EMBL/GenBank/DDBJ whole genome shotgun (WGS) entry which is preliminary data.</text>
</comment>
<name>A0A919K1S8_9ACTN</name>
<protein>
    <submittedName>
        <fullName evidence="1">Uncharacterized protein</fullName>
    </submittedName>
</protein>
<accession>A0A919K1S8</accession>
<evidence type="ECO:0000313" key="2">
    <source>
        <dbReference type="Proteomes" id="UP000636960"/>
    </source>
</evidence>
<organism evidence="1 2">
    <name type="scientific">Paractinoplanes rishiriensis</name>
    <dbReference type="NCBI Taxonomy" id="1050105"/>
    <lineage>
        <taxon>Bacteria</taxon>
        <taxon>Bacillati</taxon>
        <taxon>Actinomycetota</taxon>
        <taxon>Actinomycetes</taxon>
        <taxon>Micromonosporales</taxon>
        <taxon>Micromonosporaceae</taxon>
        <taxon>Paractinoplanes</taxon>
    </lineage>
</organism>
<sequence length="294" mass="31438">MATRYLQAMGLDPEQVRATADFLQAYARTCLAELEEAVHRQAGPRDLALQQDPAFTIAADAATALREAGQWLLYSDLAGSRGLLQRAGDLLLELRQPFGAYLMAVAAADPGESSYRDMLRAMRDGRSDDETGRDDWPALRYPQQQAYLMLAVTGGAAAEPLASSAAATLSPSPHQTGVAPVGALGTPIRRLWDTAAHLLAREPESAQVIGDHLADMARRYAETMSLAQVNKYLWRHAAAPVDVGDIDVAGVASLFARRFGAETVLRSVQEAGLSAERNPIAMAPIEAGVALSLS</sequence>
<dbReference type="AlphaFoldDB" id="A0A919K1S8"/>
<gene>
    <name evidence="1" type="ORF">Ari01nite_51170</name>
</gene>
<proteinExistence type="predicted"/>
<dbReference type="RefSeq" id="WP_203784694.1">
    <property type="nucleotide sequence ID" value="NZ_BOMV01000057.1"/>
</dbReference>
<dbReference type="Proteomes" id="UP000636960">
    <property type="component" value="Unassembled WGS sequence"/>
</dbReference>
<evidence type="ECO:0000313" key="1">
    <source>
        <dbReference type="EMBL" id="GIE97652.1"/>
    </source>
</evidence>
<reference evidence="1" key="1">
    <citation type="submission" date="2021-01" db="EMBL/GenBank/DDBJ databases">
        <title>Whole genome shotgun sequence of Actinoplanes rishiriensis NBRC 108556.</title>
        <authorList>
            <person name="Komaki H."/>
            <person name="Tamura T."/>
        </authorList>
    </citation>
    <scope>NUCLEOTIDE SEQUENCE</scope>
    <source>
        <strain evidence="1">NBRC 108556</strain>
    </source>
</reference>
<dbReference type="EMBL" id="BOMV01000057">
    <property type="protein sequence ID" value="GIE97652.1"/>
    <property type="molecule type" value="Genomic_DNA"/>
</dbReference>